<evidence type="ECO:0000313" key="3">
    <source>
        <dbReference type="EMBL" id="GMH51928.1"/>
    </source>
</evidence>
<dbReference type="OrthoDB" id="10634345at2759"/>
<feature type="chain" id="PRO_5040999559" evidence="2">
    <location>
        <begin position="20"/>
        <end position="301"/>
    </location>
</feature>
<dbReference type="EMBL" id="BRXZ01004592">
    <property type="protein sequence ID" value="GMH51928.1"/>
    <property type="molecule type" value="Genomic_DNA"/>
</dbReference>
<proteinExistence type="predicted"/>
<feature type="signal peptide" evidence="2">
    <location>
        <begin position="1"/>
        <end position="19"/>
    </location>
</feature>
<dbReference type="Proteomes" id="UP001165082">
    <property type="component" value="Unassembled WGS sequence"/>
</dbReference>
<evidence type="ECO:0000313" key="4">
    <source>
        <dbReference type="Proteomes" id="UP001165082"/>
    </source>
</evidence>
<keyword evidence="2" id="KW-0732">Signal</keyword>
<accession>A0A9W7DV76</accession>
<evidence type="ECO:0000256" key="1">
    <source>
        <dbReference type="SAM" id="MobiDB-lite"/>
    </source>
</evidence>
<gene>
    <name evidence="3" type="ORF">TrRE_jg8152</name>
</gene>
<evidence type="ECO:0000256" key="2">
    <source>
        <dbReference type="SAM" id="SignalP"/>
    </source>
</evidence>
<keyword evidence="4" id="KW-1185">Reference proteome</keyword>
<reference evidence="3" key="1">
    <citation type="submission" date="2022-07" db="EMBL/GenBank/DDBJ databases">
        <title>Genome analysis of Parmales, a sister group of diatoms, reveals the evolutionary specialization of diatoms from phago-mixotrophs to photoautotrophs.</title>
        <authorList>
            <person name="Ban H."/>
            <person name="Sato S."/>
            <person name="Yoshikawa S."/>
            <person name="Kazumasa Y."/>
            <person name="Nakamura Y."/>
            <person name="Ichinomiya M."/>
            <person name="Saitoh K."/>
            <person name="Sato N."/>
            <person name="Blanc-Mathieu R."/>
            <person name="Endo H."/>
            <person name="Kuwata A."/>
            <person name="Ogata H."/>
        </authorList>
    </citation>
    <scope>NUCLEOTIDE SEQUENCE</scope>
</reference>
<organism evidence="3 4">
    <name type="scientific">Triparma retinervis</name>
    <dbReference type="NCBI Taxonomy" id="2557542"/>
    <lineage>
        <taxon>Eukaryota</taxon>
        <taxon>Sar</taxon>
        <taxon>Stramenopiles</taxon>
        <taxon>Ochrophyta</taxon>
        <taxon>Bolidophyceae</taxon>
        <taxon>Parmales</taxon>
        <taxon>Triparmaceae</taxon>
        <taxon>Triparma</taxon>
    </lineage>
</organism>
<sequence>MTVRFILLSLLLAPLFSSSEPLSCLTSETSSESSDSGLLTGNDLCLSSTEAIALDDSTSSCEQGTHVCVSATFSDFVAAGCVAIDDAETLQTVANQLCSEDPLCASSNPNGASSFDSCTSDDCNTCVPYDSGEAGDDSTGGDSTGGALLSCNTLTSTSESIETSGITDLDVCLPSSVAFTADGEEEACRMGTHTCVSVGYNNGFFAGGCVNIEEIEEIKAIIELTCAFDEECAAENPSGSGFFEVCWTDNCNNCEPFYGPVTASDAPTDAPTDSPTAEGGTDAPTEEGSGDEAAATHSFVL</sequence>
<protein>
    <submittedName>
        <fullName evidence="3">Uncharacterized protein</fullName>
    </submittedName>
</protein>
<comment type="caution">
    <text evidence="3">The sequence shown here is derived from an EMBL/GenBank/DDBJ whole genome shotgun (WGS) entry which is preliminary data.</text>
</comment>
<name>A0A9W7DV76_9STRA</name>
<dbReference type="AlphaFoldDB" id="A0A9W7DV76"/>
<feature type="region of interest" description="Disordered" evidence="1">
    <location>
        <begin position="264"/>
        <end position="301"/>
    </location>
</feature>